<name>A0A7T5R215_9BACT</name>
<sequence length="80" mass="8473">MIGSAGNDLVLGLAHSAHPCRIAYGDAHSADIDSILLENKLVQARFGGVKLKRIQPLSAVDGVAVALPFCNTRVFALKLF</sequence>
<evidence type="ECO:0000313" key="2">
    <source>
        <dbReference type="Proteomes" id="UP000595362"/>
    </source>
</evidence>
<protein>
    <submittedName>
        <fullName evidence="1">Uncharacterized protein</fullName>
    </submittedName>
</protein>
<reference evidence="1 2" key="1">
    <citation type="submission" date="2020-07" db="EMBL/GenBank/DDBJ databases">
        <title>Huge and variable diversity of episymbiotic CPR bacteria and DPANN archaea in groundwater ecosystems.</title>
        <authorList>
            <person name="He C.Y."/>
            <person name="Keren R."/>
            <person name="Whittaker M."/>
            <person name="Farag I.F."/>
            <person name="Doudna J."/>
            <person name="Cate J.H.D."/>
            <person name="Banfield J.F."/>
        </authorList>
    </citation>
    <scope>NUCLEOTIDE SEQUENCE [LARGE SCALE GENOMIC DNA]</scope>
    <source>
        <strain evidence="1">NC_groundwater_70_Ag_B-0.1um_54_66</strain>
    </source>
</reference>
<dbReference type="EMBL" id="CP066681">
    <property type="protein sequence ID" value="QQG36030.1"/>
    <property type="molecule type" value="Genomic_DNA"/>
</dbReference>
<organism evidence="1 2">
    <name type="scientific">Micavibrio aeruginosavorus</name>
    <dbReference type="NCBI Taxonomy" id="349221"/>
    <lineage>
        <taxon>Bacteria</taxon>
        <taxon>Pseudomonadati</taxon>
        <taxon>Bdellovibrionota</taxon>
        <taxon>Bdellovibrionia</taxon>
        <taxon>Bdellovibrionales</taxon>
        <taxon>Pseudobdellovibrionaceae</taxon>
        <taxon>Micavibrio</taxon>
    </lineage>
</organism>
<gene>
    <name evidence="1" type="ORF">HYS17_11120</name>
</gene>
<dbReference type="AlphaFoldDB" id="A0A7T5R215"/>
<accession>A0A7T5R215</accession>
<proteinExistence type="predicted"/>
<evidence type="ECO:0000313" key="1">
    <source>
        <dbReference type="EMBL" id="QQG36030.1"/>
    </source>
</evidence>
<dbReference type="Proteomes" id="UP000595362">
    <property type="component" value="Chromosome"/>
</dbReference>